<name>A0A183BMZ0_GLOPA</name>
<evidence type="ECO:0000256" key="1">
    <source>
        <dbReference type="SAM" id="SignalP"/>
    </source>
</evidence>
<feature type="signal peptide" evidence="1">
    <location>
        <begin position="1"/>
        <end position="18"/>
    </location>
</feature>
<protein>
    <submittedName>
        <fullName evidence="3">SMB domain-containing protein</fullName>
    </submittedName>
</protein>
<reference evidence="2" key="2">
    <citation type="submission" date="2014-05" db="EMBL/GenBank/DDBJ databases">
        <title>The genome and life-stage specific transcriptomes of Globodera pallida elucidate key aspects of plant parasitism by a cyst nematode.</title>
        <authorList>
            <person name="Cotton J.A."/>
            <person name="Lilley C.J."/>
            <person name="Jones L.M."/>
            <person name="Kikuchi T."/>
            <person name="Reid A.J."/>
            <person name="Thorpe P."/>
            <person name="Tsai I.J."/>
            <person name="Beasley H."/>
            <person name="Blok V."/>
            <person name="Cock P.J.A."/>
            <person name="Van den Akker S.E."/>
            <person name="Holroyd N."/>
            <person name="Hunt M."/>
            <person name="Mantelin S."/>
            <person name="Naghra H."/>
            <person name="Pain A."/>
            <person name="Palomares-Rius J.E."/>
            <person name="Zarowiecki M."/>
            <person name="Berriman M."/>
            <person name="Jones J.T."/>
            <person name="Urwin P.E."/>
        </authorList>
    </citation>
    <scope>NUCLEOTIDE SEQUENCE [LARGE SCALE GENOMIC DNA]</scope>
    <source>
        <strain evidence="2">Lindley</strain>
    </source>
</reference>
<evidence type="ECO:0000313" key="2">
    <source>
        <dbReference type="Proteomes" id="UP000050741"/>
    </source>
</evidence>
<proteinExistence type="predicted"/>
<feature type="chain" id="PRO_5008146389" evidence="1">
    <location>
        <begin position="19"/>
        <end position="223"/>
    </location>
</feature>
<organism evidence="2 3">
    <name type="scientific">Globodera pallida</name>
    <name type="common">Potato cyst nematode worm</name>
    <name type="synonym">Heterodera pallida</name>
    <dbReference type="NCBI Taxonomy" id="36090"/>
    <lineage>
        <taxon>Eukaryota</taxon>
        <taxon>Metazoa</taxon>
        <taxon>Ecdysozoa</taxon>
        <taxon>Nematoda</taxon>
        <taxon>Chromadorea</taxon>
        <taxon>Rhabditida</taxon>
        <taxon>Tylenchina</taxon>
        <taxon>Tylenchomorpha</taxon>
        <taxon>Tylenchoidea</taxon>
        <taxon>Heteroderidae</taxon>
        <taxon>Heteroderinae</taxon>
        <taxon>Globodera</taxon>
    </lineage>
</organism>
<accession>A0A183BMZ0</accession>
<dbReference type="AlphaFoldDB" id="A0A183BMZ0"/>
<keyword evidence="1" id="KW-0732">Signal</keyword>
<reference evidence="2" key="1">
    <citation type="submission" date="2013-12" db="EMBL/GenBank/DDBJ databases">
        <authorList>
            <person name="Aslett M."/>
        </authorList>
    </citation>
    <scope>NUCLEOTIDE SEQUENCE [LARGE SCALE GENOMIC DNA]</scope>
    <source>
        <strain evidence="2">Lindley</strain>
    </source>
</reference>
<keyword evidence="2" id="KW-1185">Reference proteome</keyword>
<sequence length="223" mass="24244">MLGWCRLLLLCGIVINLGIDEAISAASAVNGSNASGGNGGNGSNASDVNDSTVEDMNSFIALKLNGSTVEDENVVAKRGRQKRQSHLKAFPVLFASALVKAVAITWGKRVVNTLADRFLGGELSDYKKFASDYACSAKCDCGWGNCVPFSEATPGDSCCATNYTLNCCQKCDHFRMAFYGKRNYYDDDTLIVQPSFFVENREGCPMCGWELCIVMTTRIDEIF</sequence>
<evidence type="ECO:0000313" key="3">
    <source>
        <dbReference type="WBParaSite" id="GPLIN_000197500"/>
    </source>
</evidence>
<dbReference type="Proteomes" id="UP000050741">
    <property type="component" value="Unassembled WGS sequence"/>
</dbReference>
<dbReference type="WBParaSite" id="GPLIN_000197500">
    <property type="protein sequence ID" value="GPLIN_000197500"/>
    <property type="gene ID" value="GPLIN_000197500"/>
</dbReference>
<reference evidence="3" key="3">
    <citation type="submission" date="2016-06" db="UniProtKB">
        <authorList>
            <consortium name="WormBaseParasite"/>
        </authorList>
    </citation>
    <scope>IDENTIFICATION</scope>
</reference>